<feature type="domain" description="Rit1 N-terminal" evidence="2">
    <location>
        <begin position="95"/>
        <end position="322"/>
    </location>
</feature>
<dbReference type="GO" id="GO:0043399">
    <property type="term" value="F:tRNA adenosine(64)-2'-O-ribosylphosphate transferase activity"/>
    <property type="evidence" value="ECO:0007669"/>
    <property type="project" value="InterPro"/>
</dbReference>
<reference evidence="3" key="1">
    <citation type="submission" date="2021-11" db="EMBL/GenBank/DDBJ databases">
        <authorList>
            <consortium name="Genoscope - CEA"/>
            <person name="William W."/>
        </authorList>
    </citation>
    <scope>NUCLEOTIDE SEQUENCE</scope>
</reference>
<evidence type="ECO:0000259" key="1">
    <source>
        <dbReference type="Pfam" id="PF04179"/>
    </source>
</evidence>
<dbReference type="EMBL" id="CAKKNE010000001">
    <property type="protein sequence ID" value="CAH0365934.1"/>
    <property type="molecule type" value="Genomic_DNA"/>
</dbReference>
<accession>A0A8J2WSV9</accession>
<protein>
    <recommendedName>
        <fullName evidence="5">Initiator tRNA phosphoribosyl transferase</fullName>
    </recommendedName>
</protein>
<dbReference type="Gene3D" id="3.90.190.10">
    <property type="entry name" value="Protein tyrosine phosphatase superfamily"/>
    <property type="match status" value="1"/>
</dbReference>
<dbReference type="GO" id="GO:0019988">
    <property type="term" value="P:charged-tRNA amino acid modification"/>
    <property type="evidence" value="ECO:0007669"/>
    <property type="project" value="InterPro"/>
</dbReference>
<dbReference type="Proteomes" id="UP000789595">
    <property type="component" value="Unassembled WGS sequence"/>
</dbReference>
<evidence type="ECO:0000313" key="3">
    <source>
        <dbReference type="EMBL" id="CAH0365934.1"/>
    </source>
</evidence>
<gene>
    <name evidence="3" type="ORF">PECAL_1P23990</name>
</gene>
<keyword evidence="4" id="KW-1185">Reference proteome</keyword>
<dbReference type="PANTHER" id="PTHR31811:SF0">
    <property type="entry name" value="TRNA A64-2'-O-RIBOSYLPHOSPHATE TRANSFERASE"/>
    <property type="match status" value="1"/>
</dbReference>
<evidence type="ECO:0000313" key="4">
    <source>
        <dbReference type="Proteomes" id="UP000789595"/>
    </source>
</evidence>
<comment type="caution">
    <text evidence="3">The sequence shown here is derived from an EMBL/GenBank/DDBJ whole genome shotgun (WGS) entry which is preliminary data.</text>
</comment>
<dbReference type="InterPro" id="IPR007306">
    <property type="entry name" value="Rit1"/>
</dbReference>
<dbReference type="CDD" id="cd14498">
    <property type="entry name" value="DSP"/>
    <property type="match status" value="1"/>
</dbReference>
<feature type="domain" description="Rit1 DUSP-like" evidence="1">
    <location>
        <begin position="382"/>
        <end position="493"/>
    </location>
</feature>
<dbReference type="GO" id="GO:0005737">
    <property type="term" value="C:cytoplasm"/>
    <property type="evidence" value="ECO:0007669"/>
    <property type="project" value="TreeGrafter"/>
</dbReference>
<dbReference type="AlphaFoldDB" id="A0A8J2WSV9"/>
<proteinExistence type="predicted"/>
<organism evidence="3 4">
    <name type="scientific">Pelagomonas calceolata</name>
    <dbReference type="NCBI Taxonomy" id="35677"/>
    <lineage>
        <taxon>Eukaryota</taxon>
        <taxon>Sar</taxon>
        <taxon>Stramenopiles</taxon>
        <taxon>Ochrophyta</taxon>
        <taxon>Pelagophyceae</taxon>
        <taxon>Pelagomonadales</taxon>
        <taxon>Pelagomonadaceae</taxon>
        <taxon>Pelagomonas</taxon>
    </lineage>
</organism>
<feature type="non-terminal residue" evidence="3">
    <location>
        <position position="1"/>
    </location>
</feature>
<dbReference type="InterPro" id="IPR033449">
    <property type="entry name" value="Rit1_N"/>
</dbReference>
<dbReference type="OrthoDB" id="45256at2759"/>
<name>A0A8J2WSV9_9STRA</name>
<dbReference type="Pfam" id="PF17184">
    <property type="entry name" value="Rit1_C"/>
    <property type="match status" value="1"/>
</dbReference>
<evidence type="ECO:0000259" key="2">
    <source>
        <dbReference type="Pfam" id="PF17184"/>
    </source>
</evidence>
<dbReference type="Pfam" id="PF04179">
    <property type="entry name" value="Init_tRNA_PT"/>
    <property type="match status" value="1"/>
</dbReference>
<sequence length="493" mass="53324">MSSQEQRARQKKTTPITQEQKQALWALFRTTNYAHDALPRPGHDAPLDALAAKLQLTYTQCARQYGIYRRSRRDDVCHTLSPAAHARRAFGVSGTLRNRLRSIARDAAFVRELAAKIPLPVVANARAGCWYAHTKHVARFKSTDGHRGQWALSLRRLNLDFLRIVVTHNGALLVDATRRGRSLPDALSKTVPIWCCCVNRAAGFAAEELRLPPCVADAEAREIEARLDACVSLMRQHAPHLSLKKPLRCVWVVNGDDTSIALPEDATPIICVSASAPNGDLQGAADDEEAWAPPGFTADVFWRNPQILEEASDDAVEAAVAAAAAAAPAAPCEEAEPYDYVAPGLAVGSRRAGRPPECWAAFDAVVNVTQDEYAGMAGDARYLQVPVAEGKRDKGGLVRHLPAALRFIAARLAKGDRVLVHCAQGRDRSVGVALAVLATCFDEDLALDAERCAAVAAGGTVALDRGRGKELLCRLLNVVVKARPRAEPSRATM</sequence>
<dbReference type="PANTHER" id="PTHR31811">
    <property type="entry name" value="TRNA A64-2'-O-RIBOSYLPHOSPHATE TRANSFERASE"/>
    <property type="match status" value="1"/>
</dbReference>
<dbReference type="SUPFAM" id="SSF52799">
    <property type="entry name" value="(Phosphotyrosine protein) phosphatases II"/>
    <property type="match status" value="1"/>
</dbReference>
<dbReference type="InterPro" id="IPR033421">
    <property type="entry name" value="Rit1_DUSP-like"/>
</dbReference>
<dbReference type="InterPro" id="IPR029021">
    <property type="entry name" value="Prot-tyrosine_phosphatase-like"/>
</dbReference>
<evidence type="ECO:0008006" key="5">
    <source>
        <dbReference type="Google" id="ProtNLM"/>
    </source>
</evidence>